<dbReference type="GO" id="GO:0003700">
    <property type="term" value="F:DNA-binding transcription factor activity"/>
    <property type="evidence" value="ECO:0007669"/>
    <property type="project" value="InterPro"/>
</dbReference>
<dbReference type="Gene3D" id="1.10.10.10">
    <property type="entry name" value="Winged helix-like DNA-binding domain superfamily/Winged helix DNA-binding domain"/>
    <property type="match status" value="1"/>
</dbReference>
<dbReference type="InterPro" id="IPR036388">
    <property type="entry name" value="WH-like_DNA-bd_sf"/>
</dbReference>
<evidence type="ECO:0000313" key="3">
    <source>
        <dbReference type="Proteomes" id="UP000035955"/>
    </source>
</evidence>
<evidence type="ECO:0000313" key="2">
    <source>
        <dbReference type="EMBL" id="KMO40434.1"/>
    </source>
</evidence>
<dbReference type="InterPro" id="IPR036390">
    <property type="entry name" value="WH_DNA-bd_sf"/>
</dbReference>
<dbReference type="EMBL" id="LABY01000047">
    <property type="protein sequence ID" value="KMO40434.1"/>
    <property type="molecule type" value="Genomic_DNA"/>
</dbReference>
<name>A0A0J6T3A1_9HYPH</name>
<organism evidence="2 3">
    <name type="scientific">Methylobacterium variabile</name>
    <dbReference type="NCBI Taxonomy" id="298794"/>
    <lineage>
        <taxon>Bacteria</taxon>
        <taxon>Pseudomonadati</taxon>
        <taxon>Pseudomonadota</taxon>
        <taxon>Alphaproteobacteria</taxon>
        <taxon>Hyphomicrobiales</taxon>
        <taxon>Methylobacteriaceae</taxon>
        <taxon>Methylobacterium</taxon>
    </lineage>
</organism>
<reference evidence="2 3" key="1">
    <citation type="submission" date="2015-03" db="EMBL/GenBank/DDBJ databases">
        <title>Genome sequencing of Methylobacterium variabile DSM 16961.</title>
        <authorList>
            <person name="Chaudhry V."/>
            <person name="Patil P.B."/>
        </authorList>
    </citation>
    <scope>NUCLEOTIDE SEQUENCE [LARGE SCALE GENOMIC DNA]</scope>
    <source>
        <strain evidence="2 3">DSM 16961</strain>
    </source>
</reference>
<dbReference type="InterPro" id="IPR039422">
    <property type="entry name" value="MarR/SlyA-like"/>
</dbReference>
<accession>A0A0J6T3A1</accession>
<dbReference type="PATRIC" id="fig|298794.3.peg.6001"/>
<protein>
    <submittedName>
        <fullName evidence="2">MarR family transcriptional regulator</fullName>
    </submittedName>
</protein>
<feature type="domain" description="HTH marR-type" evidence="1">
    <location>
        <begin position="30"/>
        <end position="166"/>
    </location>
</feature>
<dbReference type="AlphaFoldDB" id="A0A0J6T3A1"/>
<keyword evidence="3" id="KW-1185">Reference proteome</keyword>
<proteinExistence type="predicted"/>
<comment type="caution">
    <text evidence="2">The sequence shown here is derived from an EMBL/GenBank/DDBJ whole genome shotgun (WGS) entry which is preliminary data.</text>
</comment>
<dbReference type="PANTHER" id="PTHR33164:SF57">
    <property type="entry name" value="MARR-FAMILY TRANSCRIPTIONAL REGULATOR"/>
    <property type="match status" value="1"/>
</dbReference>
<dbReference type="Pfam" id="PF12802">
    <property type="entry name" value="MarR_2"/>
    <property type="match status" value="1"/>
</dbReference>
<evidence type="ECO:0000259" key="1">
    <source>
        <dbReference type="PROSITE" id="PS50995"/>
    </source>
</evidence>
<dbReference type="SUPFAM" id="SSF46785">
    <property type="entry name" value="Winged helix' DNA-binding domain"/>
    <property type="match status" value="1"/>
</dbReference>
<dbReference type="Proteomes" id="UP000035955">
    <property type="component" value="Unassembled WGS sequence"/>
</dbReference>
<dbReference type="PANTHER" id="PTHR33164">
    <property type="entry name" value="TRANSCRIPTIONAL REGULATOR, MARR FAMILY"/>
    <property type="match status" value="1"/>
</dbReference>
<dbReference type="PROSITE" id="PS50995">
    <property type="entry name" value="HTH_MARR_2"/>
    <property type="match status" value="1"/>
</dbReference>
<dbReference type="PRINTS" id="PR00598">
    <property type="entry name" value="HTHMARR"/>
</dbReference>
<dbReference type="InterPro" id="IPR000835">
    <property type="entry name" value="HTH_MarR-typ"/>
</dbReference>
<dbReference type="GO" id="GO:0006950">
    <property type="term" value="P:response to stress"/>
    <property type="evidence" value="ECO:0007669"/>
    <property type="project" value="TreeGrafter"/>
</dbReference>
<gene>
    <name evidence="2" type="ORF">VQ02_08145</name>
</gene>
<dbReference type="SMART" id="SM00347">
    <property type="entry name" value="HTH_MARR"/>
    <property type="match status" value="1"/>
</dbReference>
<sequence>MTSCECNRQAARAENPRTAARRPRGCMDRLDLLSFVPFRLNRLATEFSNALAADYARFGIDVPEWRVMATLGMHDGPRSANYVVRCTRTHKSRISRAVGQLTKLGFIERLESDDDRREIMLQLTSTGRRVYKELLPLLLAREKELLSCLGPAQAKALDDVLNVLEESLDLMRCER</sequence>